<protein>
    <submittedName>
        <fullName evidence="2">CRAL-TRIO domain-containing protein</fullName>
    </submittedName>
</protein>
<reference evidence="2" key="1">
    <citation type="submission" date="2022-11" db="UniProtKB">
        <authorList>
            <consortium name="WormBaseParasite"/>
        </authorList>
    </citation>
    <scope>IDENTIFICATION</scope>
</reference>
<accession>A0AC34FRN3</accession>
<dbReference type="WBParaSite" id="ES5_v2.g20085.t1">
    <property type="protein sequence ID" value="ES5_v2.g20085.t1"/>
    <property type="gene ID" value="ES5_v2.g20085"/>
</dbReference>
<name>A0AC34FRN3_9BILA</name>
<organism evidence="1 2">
    <name type="scientific">Panagrolaimus sp. ES5</name>
    <dbReference type="NCBI Taxonomy" id="591445"/>
    <lineage>
        <taxon>Eukaryota</taxon>
        <taxon>Metazoa</taxon>
        <taxon>Ecdysozoa</taxon>
        <taxon>Nematoda</taxon>
        <taxon>Chromadorea</taxon>
        <taxon>Rhabditida</taxon>
        <taxon>Tylenchina</taxon>
        <taxon>Panagrolaimomorpha</taxon>
        <taxon>Panagrolaimoidea</taxon>
        <taxon>Panagrolaimidae</taxon>
        <taxon>Panagrolaimus</taxon>
    </lineage>
</organism>
<evidence type="ECO:0000313" key="2">
    <source>
        <dbReference type="WBParaSite" id="ES5_v2.g20085.t1"/>
    </source>
</evidence>
<evidence type="ECO:0000313" key="1">
    <source>
        <dbReference type="Proteomes" id="UP000887579"/>
    </source>
</evidence>
<sequence>MSDHHGLTDDERQGIAKIREVLGEHIPEQLNTDFNLRRWWLGHDRNIDVLNTATTGHYLKVFFACCELVSQQILKVEKETGLPSYGICIFDMAKVALTNHINPSSGCNKVFKARAQIWEDFFPGMIRHITIANSPAMLTFIWGIVKFLLNEKQRNLLKFCRNESQLIEVIGKERLPVAFGGEWMDNPYSTKTDCCNGIKKITPNDYYVENSLFEKLGFNTDSLPASNTYDVKANTKYRIVCKPKKNNGKLYIAWKYTTNNPIQFSVHNGEKLVYPSLKMVTTEVAEEDYIEAENVNEIFHVEFGNSNRFSSISFILMLISSEIVETLRLPLAA</sequence>
<dbReference type="Proteomes" id="UP000887579">
    <property type="component" value="Unplaced"/>
</dbReference>
<proteinExistence type="predicted"/>